<keyword evidence="4" id="KW-0833">Ubl conjugation pathway</keyword>
<protein>
    <recommendedName>
        <fullName evidence="2">ubiquitinyl hydrolase 1</fullName>
        <ecNumber evidence="2">3.4.19.12</ecNumber>
    </recommendedName>
</protein>
<dbReference type="InterPro" id="IPR028889">
    <property type="entry name" value="USP"/>
</dbReference>
<dbReference type="InterPro" id="IPR001394">
    <property type="entry name" value="Peptidase_C19_UCH"/>
</dbReference>
<keyword evidence="9" id="KW-1185">Reference proteome</keyword>
<dbReference type="Gene3D" id="3.90.70.10">
    <property type="entry name" value="Cysteine proteinases"/>
    <property type="match status" value="1"/>
</dbReference>
<evidence type="ECO:0000256" key="1">
    <source>
        <dbReference type="ARBA" id="ARBA00000707"/>
    </source>
</evidence>
<dbReference type="GO" id="GO:0016579">
    <property type="term" value="P:protein deubiquitination"/>
    <property type="evidence" value="ECO:0007669"/>
    <property type="project" value="InterPro"/>
</dbReference>
<dbReference type="EC" id="3.4.19.12" evidence="2"/>
<dbReference type="InterPro" id="IPR038765">
    <property type="entry name" value="Papain-like_cys_pep_sf"/>
</dbReference>
<name>A0AAD5UKP5_9FUNG</name>
<sequence>MVNVVPIPQKELQEIYGKYKFGNIRKVDRQKYFPVDKITKPVLPWTNKGSEKHPQRKPKTIVFGSIPSAIDSAKPQDTAKPSATLWSSLLKSSEAPEPKPAPKPIPKKVVPIDPLKIVNVAEKAPSIRPRGLINNGNMCFMNSILQPLVHCPPFYNFISGISKLPKNLKTRTPIIDAMIEFISEFNISDEVTPTEDAIKSQTNMEVLRGRQEDAEEFMVFLLDGLHEELLKTIDKPAVEIEQPTDDWKEVGKKNKTVVTQRTERQPSQMTRIFGGSHRSVVKSGNSKESITLEPFQTLQLDISSKKIATLEDAIVTSTLQEVLDDFNSTSNSQTTKQSFIENIPPILIITLKRFVYDVSKAKTLKIFKHIEIPAVLKLPKEIMSPANRSTIPPYKLFAGKYN</sequence>
<dbReference type="PROSITE" id="PS00972">
    <property type="entry name" value="USP_1"/>
    <property type="match status" value="1"/>
</dbReference>
<evidence type="ECO:0000313" key="8">
    <source>
        <dbReference type="EMBL" id="KAJ3260761.1"/>
    </source>
</evidence>
<organism evidence="8 9">
    <name type="scientific">Boothiomyces macroporosus</name>
    <dbReference type="NCBI Taxonomy" id="261099"/>
    <lineage>
        <taxon>Eukaryota</taxon>
        <taxon>Fungi</taxon>
        <taxon>Fungi incertae sedis</taxon>
        <taxon>Chytridiomycota</taxon>
        <taxon>Chytridiomycota incertae sedis</taxon>
        <taxon>Chytridiomycetes</taxon>
        <taxon>Rhizophydiales</taxon>
        <taxon>Terramycetaceae</taxon>
        <taxon>Boothiomyces</taxon>
    </lineage>
</organism>
<accession>A0AAD5UKP5</accession>
<reference evidence="8" key="1">
    <citation type="submission" date="2020-05" db="EMBL/GenBank/DDBJ databases">
        <title>Phylogenomic resolution of chytrid fungi.</title>
        <authorList>
            <person name="Stajich J.E."/>
            <person name="Amses K."/>
            <person name="Simmons R."/>
            <person name="Seto K."/>
            <person name="Myers J."/>
            <person name="Bonds A."/>
            <person name="Quandt C.A."/>
            <person name="Barry K."/>
            <person name="Liu P."/>
            <person name="Grigoriev I."/>
            <person name="Longcore J.E."/>
            <person name="James T.Y."/>
        </authorList>
    </citation>
    <scope>NUCLEOTIDE SEQUENCE</scope>
    <source>
        <strain evidence="8">PLAUS21</strain>
    </source>
</reference>
<gene>
    <name evidence="8" type="ORF">HK103_007324</name>
</gene>
<comment type="caution">
    <text evidence="8">The sequence shown here is derived from an EMBL/GenBank/DDBJ whole genome shotgun (WGS) entry which is preliminary data.</text>
</comment>
<dbReference type="EMBL" id="JADGKB010000009">
    <property type="protein sequence ID" value="KAJ3260761.1"/>
    <property type="molecule type" value="Genomic_DNA"/>
</dbReference>
<keyword evidence="3" id="KW-0645">Protease</keyword>
<dbReference type="Pfam" id="PF00443">
    <property type="entry name" value="UCH"/>
    <property type="match status" value="1"/>
</dbReference>
<evidence type="ECO:0000313" key="9">
    <source>
        <dbReference type="Proteomes" id="UP001210925"/>
    </source>
</evidence>
<keyword evidence="6" id="KW-0788">Thiol protease</keyword>
<feature type="domain" description="USP" evidence="7">
    <location>
        <begin position="130"/>
        <end position="402"/>
    </location>
</feature>
<evidence type="ECO:0000256" key="6">
    <source>
        <dbReference type="ARBA" id="ARBA00022807"/>
    </source>
</evidence>
<comment type="catalytic activity">
    <reaction evidence="1">
        <text>Thiol-dependent hydrolysis of ester, thioester, amide, peptide and isopeptide bonds formed by the C-terminal Gly of ubiquitin (a 76-residue protein attached to proteins as an intracellular targeting signal).</text>
        <dbReference type="EC" id="3.4.19.12"/>
    </reaction>
</comment>
<dbReference type="AlphaFoldDB" id="A0AAD5UKP5"/>
<evidence type="ECO:0000259" key="7">
    <source>
        <dbReference type="PROSITE" id="PS50235"/>
    </source>
</evidence>
<evidence type="ECO:0000256" key="2">
    <source>
        <dbReference type="ARBA" id="ARBA00012759"/>
    </source>
</evidence>
<dbReference type="Proteomes" id="UP001210925">
    <property type="component" value="Unassembled WGS sequence"/>
</dbReference>
<dbReference type="PANTHER" id="PTHR24006">
    <property type="entry name" value="UBIQUITIN CARBOXYL-TERMINAL HYDROLASE"/>
    <property type="match status" value="1"/>
</dbReference>
<dbReference type="PANTHER" id="PTHR24006:SF687">
    <property type="entry name" value="UBIQUITIN CARBOXYL-TERMINAL HYDROLASE 10"/>
    <property type="match status" value="1"/>
</dbReference>
<dbReference type="InterPro" id="IPR018200">
    <property type="entry name" value="USP_CS"/>
</dbReference>
<proteinExistence type="predicted"/>
<evidence type="ECO:0000256" key="4">
    <source>
        <dbReference type="ARBA" id="ARBA00022786"/>
    </source>
</evidence>
<dbReference type="InterPro" id="IPR050164">
    <property type="entry name" value="Peptidase_C19"/>
</dbReference>
<dbReference type="PROSITE" id="PS50235">
    <property type="entry name" value="USP_3"/>
    <property type="match status" value="1"/>
</dbReference>
<dbReference type="SUPFAM" id="SSF54001">
    <property type="entry name" value="Cysteine proteinases"/>
    <property type="match status" value="1"/>
</dbReference>
<dbReference type="GO" id="GO:0006508">
    <property type="term" value="P:proteolysis"/>
    <property type="evidence" value="ECO:0007669"/>
    <property type="project" value="UniProtKB-KW"/>
</dbReference>
<dbReference type="GO" id="GO:0004843">
    <property type="term" value="F:cysteine-type deubiquitinase activity"/>
    <property type="evidence" value="ECO:0007669"/>
    <property type="project" value="UniProtKB-EC"/>
</dbReference>
<evidence type="ECO:0000256" key="5">
    <source>
        <dbReference type="ARBA" id="ARBA00022801"/>
    </source>
</evidence>
<keyword evidence="5" id="KW-0378">Hydrolase</keyword>
<dbReference type="GO" id="GO:0005829">
    <property type="term" value="C:cytosol"/>
    <property type="evidence" value="ECO:0007669"/>
    <property type="project" value="TreeGrafter"/>
</dbReference>
<dbReference type="GO" id="GO:0005634">
    <property type="term" value="C:nucleus"/>
    <property type="evidence" value="ECO:0007669"/>
    <property type="project" value="TreeGrafter"/>
</dbReference>
<evidence type="ECO:0000256" key="3">
    <source>
        <dbReference type="ARBA" id="ARBA00022670"/>
    </source>
</evidence>